<dbReference type="EMBL" id="FOUE01000001">
    <property type="protein sequence ID" value="SFL91836.1"/>
    <property type="molecule type" value="Genomic_DNA"/>
</dbReference>
<dbReference type="Proteomes" id="UP000198519">
    <property type="component" value="Unassembled WGS sequence"/>
</dbReference>
<sequence>MRCTVTALTASAILSATALPVMADTETLFYCITEDSKELRLLADGDTLIYQYGDDIDTPELELSRQRDEVGVQNVLLPGPAWQQSLTFSNGQYDYQIMVEAHRPMEGDYRDLAGVQVSLNKSMLADKNCTPKNMVQRLLVVEGIRPWGYVPDQESGR</sequence>
<reference evidence="3" key="1">
    <citation type="submission" date="2016-10" db="EMBL/GenBank/DDBJ databases">
        <authorList>
            <person name="Varghese N."/>
            <person name="Submissions S."/>
        </authorList>
    </citation>
    <scope>NUCLEOTIDE SEQUENCE [LARGE SCALE GENOMIC DNA]</scope>
    <source>
        <strain evidence="3">CGMCC 1.7061</strain>
    </source>
</reference>
<evidence type="ECO:0000256" key="1">
    <source>
        <dbReference type="SAM" id="SignalP"/>
    </source>
</evidence>
<feature type="signal peptide" evidence="1">
    <location>
        <begin position="1"/>
        <end position="23"/>
    </location>
</feature>
<protein>
    <submittedName>
        <fullName evidence="2">Uncharacterized protein</fullName>
    </submittedName>
</protein>
<proteinExistence type="predicted"/>
<accession>A0A1I4LLW2</accession>
<organism evidence="2 3">
    <name type="scientific">Marinobacter zhejiangensis</name>
    <dbReference type="NCBI Taxonomy" id="488535"/>
    <lineage>
        <taxon>Bacteria</taxon>
        <taxon>Pseudomonadati</taxon>
        <taxon>Pseudomonadota</taxon>
        <taxon>Gammaproteobacteria</taxon>
        <taxon>Pseudomonadales</taxon>
        <taxon>Marinobacteraceae</taxon>
        <taxon>Marinobacter</taxon>
    </lineage>
</organism>
<gene>
    <name evidence="2" type="ORF">SAMN04487963_0541</name>
</gene>
<dbReference type="RefSeq" id="WP_092020342.1">
    <property type="nucleotide sequence ID" value="NZ_FOUE01000001.1"/>
</dbReference>
<dbReference type="STRING" id="488535.SAMN04487963_0541"/>
<name>A0A1I4LLW2_9GAMM</name>
<evidence type="ECO:0000313" key="3">
    <source>
        <dbReference type="Proteomes" id="UP000198519"/>
    </source>
</evidence>
<keyword evidence="1" id="KW-0732">Signal</keyword>
<keyword evidence="3" id="KW-1185">Reference proteome</keyword>
<feature type="chain" id="PRO_5011733638" evidence="1">
    <location>
        <begin position="24"/>
        <end position="157"/>
    </location>
</feature>
<dbReference type="AlphaFoldDB" id="A0A1I4LLW2"/>
<evidence type="ECO:0000313" key="2">
    <source>
        <dbReference type="EMBL" id="SFL91836.1"/>
    </source>
</evidence>
<dbReference type="OrthoDB" id="8591210at2"/>